<reference evidence="9 10" key="1">
    <citation type="submission" date="2016-04" db="EMBL/GenBank/DDBJ databases">
        <title>ATOL: Assembling a taxonomically balanced genome-scale reconstruction of the evolutionary history of the Enterobacteriaceae.</title>
        <authorList>
            <person name="Plunkett G.III."/>
            <person name="Neeno-Eckwall E.C."/>
            <person name="Glasner J.D."/>
            <person name="Perna N.T."/>
        </authorList>
    </citation>
    <scope>NUCLEOTIDE SEQUENCE [LARGE SCALE GENOMIC DNA]</scope>
    <source>
        <strain evidence="9 10">ATCC 51603</strain>
    </source>
</reference>
<keyword evidence="6" id="KW-0742">SOS response</keyword>
<dbReference type="SUPFAM" id="SSF51306">
    <property type="entry name" value="LexA/Signal peptidase"/>
    <property type="match status" value="1"/>
</dbReference>
<proteinExistence type="inferred from homology"/>
<dbReference type="InterPro" id="IPR036286">
    <property type="entry name" value="LexA/Signal_pep-like_sf"/>
</dbReference>
<keyword evidence="2" id="KW-0227">DNA damage</keyword>
<dbReference type="InterPro" id="IPR015927">
    <property type="entry name" value="Peptidase_S24_S26A/B/C"/>
</dbReference>
<dbReference type="GO" id="GO:0003677">
    <property type="term" value="F:DNA binding"/>
    <property type="evidence" value="ECO:0007669"/>
    <property type="project" value="InterPro"/>
</dbReference>
<dbReference type="PANTHER" id="PTHR33516">
    <property type="entry name" value="LEXA REPRESSOR"/>
    <property type="match status" value="1"/>
</dbReference>
<dbReference type="AlphaFoldDB" id="A0A1B7JSJ4"/>
<dbReference type="GO" id="GO:0006355">
    <property type="term" value="P:regulation of DNA-templated transcription"/>
    <property type="evidence" value="ECO:0007669"/>
    <property type="project" value="InterPro"/>
</dbReference>
<dbReference type="PATRIC" id="fig|1354264.4.peg.3236"/>
<evidence type="ECO:0000259" key="8">
    <source>
        <dbReference type="Pfam" id="PF00717"/>
    </source>
</evidence>
<dbReference type="InterPro" id="IPR006197">
    <property type="entry name" value="Peptidase_S24_LexA"/>
</dbReference>
<comment type="similarity">
    <text evidence="1 7">Belongs to the peptidase S24 family.</text>
</comment>
<feature type="domain" description="Peptidase S24/S26A/S26B/S26C" evidence="8">
    <location>
        <begin position="44"/>
        <end position="159"/>
    </location>
</feature>
<evidence type="ECO:0000313" key="9">
    <source>
        <dbReference type="EMBL" id="OAT50694.1"/>
    </source>
</evidence>
<evidence type="ECO:0000256" key="4">
    <source>
        <dbReference type="ARBA" id="ARBA00022813"/>
    </source>
</evidence>
<dbReference type="CDD" id="cd06529">
    <property type="entry name" value="S24_LexA-like"/>
    <property type="match status" value="1"/>
</dbReference>
<dbReference type="GO" id="GO:0006281">
    <property type="term" value="P:DNA repair"/>
    <property type="evidence" value="ECO:0007669"/>
    <property type="project" value="UniProtKB-KW"/>
</dbReference>
<evidence type="ECO:0000256" key="5">
    <source>
        <dbReference type="ARBA" id="ARBA00023204"/>
    </source>
</evidence>
<evidence type="ECO:0000256" key="7">
    <source>
        <dbReference type="RuleBase" id="RU003991"/>
    </source>
</evidence>
<dbReference type="GO" id="GO:0016787">
    <property type="term" value="F:hydrolase activity"/>
    <property type="evidence" value="ECO:0007669"/>
    <property type="project" value="UniProtKB-KW"/>
</dbReference>
<evidence type="ECO:0000256" key="1">
    <source>
        <dbReference type="ARBA" id="ARBA00007484"/>
    </source>
</evidence>
<keyword evidence="4 7" id="KW-0068">Autocatalytic cleavage</keyword>
<dbReference type="PANTHER" id="PTHR33516:SF2">
    <property type="entry name" value="LEXA REPRESSOR-RELATED"/>
    <property type="match status" value="1"/>
</dbReference>
<evidence type="ECO:0000256" key="6">
    <source>
        <dbReference type="ARBA" id="ARBA00023236"/>
    </source>
</evidence>
<dbReference type="NCBIfam" id="NF007621">
    <property type="entry name" value="PRK10276.1"/>
    <property type="match status" value="1"/>
</dbReference>
<dbReference type="InterPro" id="IPR050077">
    <property type="entry name" value="LexA_repressor"/>
</dbReference>
<gene>
    <name evidence="9" type="ORF">M989_03103</name>
</gene>
<dbReference type="EMBL" id="LXEU01000063">
    <property type="protein sequence ID" value="OAT50694.1"/>
    <property type="molecule type" value="Genomic_DNA"/>
</dbReference>
<sequence>MPIPLEQTMCWDKSSQKNSANTPVLMMAAIARLTGSNPSLACVPLFGDGVSCGFPSPAQDYVEKRLSLDDLCIRYPESTYLVRAEGDSMRNAGIRDGDLLIVECIREAKHGDIVIAAVNGEFTCKRLQLLPSPALLPANPAYSAIPLTDDIETVVFGVVRHLVHSFKFRGA</sequence>
<evidence type="ECO:0000313" key="10">
    <source>
        <dbReference type="Proteomes" id="UP000078386"/>
    </source>
</evidence>
<organism evidence="9 10">
    <name type="scientific">Kluyvera georgiana ATCC 51603</name>
    <dbReference type="NCBI Taxonomy" id="1354264"/>
    <lineage>
        <taxon>Bacteria</taxon>
        <taxon>Pseudomonadati</taxon>
        <taxon>Pseudomonadota</taxon>
        <taxon>Gammaproteobacteria</taxon>
        <taxon>Enterobacterales</taxon>
        <taxon>Enterobacteriaceae</taxon>
        <taxon>Kluyvera</taxon>
    </lineage>
</organism>
<dbReference type="InterPro" id="IPR039418">
    <property type="entry name" value="LexA-like"/>
</dbReference>
<keyword evidence="5" id="KW-0234">DNA repair</keyword>
<protein>
    <submittedName>
        <fullName evidence="9">S24 family peptidase</fullName>
    </submittedName>
</protein>
<keyword evidence="10" id="KW-1185">Reference proteome</keyword>
<dbReference type="Gene3D" id="2.10.109.10">
    <property type="entry name" value="Umud Fragment, subunit A"/>
    <property type="match status" value="1"/>
</dbReference>
<accession>A0A1B7JSJ4</accession>
<dbReference type="GO" id="GO:0009432">
    <property type="term" value="P:SOS response"/>
    <property type="evidence" value="ECO:0007669"/>
    <property type="project" value="UniProtKB-KW"/>
</dbReference>
<evidence type="ECO:0000256" key="3">
    <source>
        <dbReference type="ARBA" id="ARBA00022801"/>
    </source>
</evidence>
<comment type="caution">
    <text evidence="9">The sequence shown here is derived from an EMBL/GenBank/DDBJ whole genome shotgun (WGS) entry which is preliminary data.</text>
</comment>
<dbReference type="Pfam" id="PF00717">
    <property type="entry name" value="Peptidase_S24"/>
    <property type="match status" value="1"/>
</dbReference>
<name>A0A1B7JSJ4_9ENTR</name>
<dbReference type="Proteomes" id="UP000078386">
    <property type="component" value="Unassembled WGS sequence"/>
</dbReference>
<keyword evidence="3 7" id="KW-0378">Hydrolase</keyword>
<dbReference type="PRINTS" id="PR00726">
    <property type="entry name" value="LEXASERPTASE"/>
</dbReference>
<evidence type="ECO:0000256" key="2">
    <source>
        <dbReference type="ARBA" id="ARBA00022763"/>
    </source>
</evidence>